<evidence type="ECO:0000256" key="1">
    <source>
        <dbReference type="SAM" id="MobiDB-lite"/>
    </source>
</evidence>
<organism evidence="2 3">
    <name type="scientific">Pleurodeles waltl</name>
    <name type="common">Iberian ribbed newt</name>
    <dbReference type="NCBI Taxonomy" id="8319"/>
    <lineage>
        <taxon>Eukaryota</taxon>
        <taxon>Metazoa</taxon>
        <taxon>Chordata</taxon>
        <taxon>Craniata</taxon>
        <taxon>Vertebrata</taxon>
        <taxon>Euteleostomi</taxon>
        <taxon>Amphibia</taxon>
        <taxon>Batrachia</taxon>
        <taxon>Caudata</taxon>
        <taxon>Salamandroidea</taxon>
        <taxon>Salamandridae</taxon>
        <taxon>Pleurodelinae</taxon>
        <taxon>Pleurodeles</taxon>
    </lineage>
</organism>
<feature type="compositionally biased region" description="Basic and acidic residues" evidence="1">
    <location>
        <begin position="84"/>
        <end position="110"/>
    </location>
</feature>
<feature type="region of interest" description="Disordered" evidence="1">
    <location>
        <begin position="1"/>
        <end position="124"/>
    </location>
</feature>
<dbReference type="Proteomes" id="UP001066276">
    <property type="component" value="Chromosome 5"/>
</dbReference>
<keyword evidence="3" id="KW-1185">Reference proteome</keyword>
<sequence length="134" mass="15094">MSSPGARQGRGTPDVFPRGTGWRTISREAGDFWGHNLKRLTSPEEGAKENPERSNEDTYQIGKPEEDTTATTTRGEDAGPGFQEPRKRTSEKERGREVPESEARPERHPDLLNTEQPSPVPGGTWLHKEYLLWL</sequence>
<proteinExistence type="predicted"/>
<protein>
    <submittedName>
        <fullName evidence="2">Uncharacterized protein</fullName>
    </submittedName>
</protein>
<evidence type="ECO:0000313" key="2">
    <source>
        <dbReference type="EMBL" id="KAJ1152637.1"/>
    </source>
</evidence>
<evidence type="ECO:0000313" key="3">
    <source>
        <dbReference type="Proteomes" id="UP001066276"/>
    </source>
</evidence>
<accession>A0AAV7RJ02</accession>
<dbReference type="AlphaFoldDB" id="A0AAV7RJ02"/>
<gene>
    <name evidence="2" type="ORF">NDU88_005412</name>
</gene>
<feature type="compositionally biased region" description="Basic and acidic residues" evidence="1">
    <location>
        <begin position="41"/>
        <end position="56"/>
    </location>
</feature>
<reference evidence="2" key="1">
    <citation type="journal article" date="2022" name="bioRxiv">
        <title>Sequencing and chromosome-scale assembly of the giantPleurodeles waltlgenome.</title>
        <authorList>
            <person name="Brown T."/>
            <person name="Elewa A."/>
            <person name="Iarovenko S."/>
            <person name="Subramanian E."/>
            <person name="Araus A.J."/>
            <person name="Petzold A."/>
            <person name="Susuki M."/>
            <person name="Suzuki K.-i.T."/>
            <person name="Hayashi T."/>
            <person name="Toyoda A."/>
            <person name="Oliveira C."/>
            <person name="Osipova E."/>
            <person name="Leigh N.D."/>
            <person name="Simon A."/>
            <person name="Yun M.H."/>
        </authorList>
    </citation>
    <scope>NUCLEOTIDE SEQUENCE</scope>
    <source>
        <strain evidence="2">20211129_DDA</strain>
        <tissue evidence="2">Liver</tissue>
    </source>
</reference>
<dbReference type="EMBL" id="JANPWB010000009">
    <property type="protein sequence ID" value="KAJ1152637.1"/>
    <property type="molecule type" value="Genomic_DNA"/>
</dbReference>
<name>A0AAV7RJ02_PLEWA</name>
<comment type="caution">
    <text evidence="2">The sequence shown here is derived from an EMBL/GenBank/DDBJ whole genome shotgun (WGS) entry which is preliminary data.</text>
</comment>